<feature type="domain" description="ABC transmembrane type-1" evidence="9">
    <location>
        <begin position="71"/>
        <end position="256"/>
    </location>
</feature>
<proteinExistence type="inferred from homology"/>
<sequence>MSAATRLGAEPGKFTRGVILGLIGAVFAIPIIAMIQFTFRDGLAGDYTLDHWTGLVGEDAARTYRGLLQAVGNSVVLAIVTVGIVLVLLLPTMILVHLQFPKLRRVLEFICIIPITVPAIVLVVGLAPVYGVVVRIFGSGAWTLAFAYGITVLPYAYRAIQSNLDAVPVVTLSEAARSLGADWPTVLRLVLLPNLRRGVLAASFISVAVVLGEFTIASLLNRNNLQTALLQVSQSDPYAAVIFALLALTVVFGLLLLIGRFGAPRNRRTE</sequence>
<keyword evidence="4" id="KW-0997">Cell inner membrane</keyword>
<gene>
    <name evidence="10" type="ORF">SAMN06296378_1301</name>
</gene>
<feature type="transmembrane region" description="Helical" evidence="8">
    <location>
        <begin position="198"/>
        <end position="218"/>
    </location>
</feature>
<dbReference type="PANTHER" id="PTHR43357:SF4">
    <property type="entry name" value="INNER MEMBRANE ABC TRANSPORTER PERMEASE PROTEIN YDCV"/>
    <property type="match status" value="1"/>
</dbReference>
<evidence type="ECO:0000313" key="11">
    <source>
        <dbReference type="Proteomes" id="UP000219440"/>
    </source>
</evidence>
<reference evidence="10 11" key="1">
    <citation type="submission" date="2017-09" db="EMBL/GenBank/DDBJ databases">
        <authorList>
            <person name="Ehlers B."/>
            <person name="Leendertz F.H."/>
        </authorList>
    </citation>
    <scope>NUCLEOTIDE SEQUENCE [LARGE SCALE GENOMIC DNA]</scope>
    <source>
        <strain evidence="10 11">CGMCC 1.05381</strain>
    </source>
</reference>
<dbReference type="SUPFAM" id="SSF161098">
    <property type="entry name" value="MetI-like"/>
    <property type="match status" value="1"/>
</dbReference>
<evidence type="ECO:0000259" key="9">
    <source>
        <dbReference type="PROSITE" id="PS50928"/>
    </source>
</evidence>
<dbReference type="PANTHER" id="PTHR43357">
    <property type="entry name" value="INNER MEMBRANE ABC TRANSPORTER PERMEASE PROTEIN YDCV"/>
    <property type="match status" value="1"/>
</dbReference>
<name>A0A2C8ZGX8_9MICO</name>
<keyword evidence="2 8" id="KW-0813">Transport</keyword>
<evidence type="ECO:0000256" key="1">
    <source>
        <dbReference type="ARBA" id="ARBA00004429"/>
    </source>
</evidence>
<protein>
    <submittedName>
        <fullName evidence="10">Putative spermidine/putrescine transport system permease protein</fullName>
    </submittedName>
</protein>
<dbReference type="GO" id="GO:0005886">
    <property type="term" value="C:plasma membrane"/>
    <property type="evidence" value="ECO:0007669"/>
    <property type="project" value="UniProtKB-SubCell"/>
</dbReference>
<keyword evidence="5 8" id="KW-0812">Transmembrane</keyword>
<evidence type="ECO:0000256" key="5">
    <source>
        <dbReference type="ARBA" id="ARBA00022692"/>
    </source>
</evidence>
<dbReference type="GO" id="GO:0055085">
    <property type="term" value="P:transmembrane transport"/>
    <property type="evidence" value="ECO:0007669"/>
    <property type="project" value="InterPro"/>
</dbReference>
<comment type="subcellular location">
    <subcellularLocation>
        <location evidence="1">Cell inner membrane</location>
        <topology evidence="1">Multi-pass membrane protein</topology>
    </subcellularLocation>
    <subcellularLocation>
        <location evidence="8">Cell membrane</location>
        <topology evidence="8">Multi-pass membrane protein</topology>
    </subcellularLocation>
</comment>
<dbReference type="Gene3D" id="1.10.3720.10">
    <property type="entry name" value="MetI-like"/>
    <property type="match status" value="1"/>
</dbReference>
<evidence type="ECO:0000256" key="2">
    <source>
        <dbReference type="ARBA" id="ARBA00022448"/>
    </source>
</evidence>
<dbReference type="AlphaFoldDB" id="A0A2C8ZGX8"/>
<feature type="transmembrane region" description="Helical" evidence="8">
    <location>
        <begin position="18"/>
        <end position="39"/>
    </location>
</feature>
<dbReference type="OrthoDB" id="5622164at2"/>
<keyword evidence="6 8" id="KW-1133">Transmembrane helix</keyword>
<evidence type="ECO:0000256" key="7">
    <source>
        <dbReference type="ARBA" id="ARBA00023136"/>
    </source>
</evidence>
<evidence type="ECO:0000256" key="3">
    <source>
        <dbReference type="ARBA" id="ARBA00022475"/>
    </source>
</evidence>
<evidence type="ECO:0000256" key="4">
    <source>
        <dbReference type="ARBA" id="ARBA00022519"/>
    </source>
</evidence>
<keyword evidence="11" id="KW-1185">Reference proteome</keyword>
<evidence type="ECO:0000256" key="6">
    <source>
        <dbReference type="ARBA" id="ARBA00022989"/>
    </source>
</evidence>
<keyword evidence="3" id="KW-1003">Cell membrane</keyword>
<dbReference type="Pfam" id="PF00528">
    <property type="entry name" value="BPD_transp_1"/>
    <property type="match status" value="1"/>
</dbReference>
<keyword evidence="7 8" id="KW-0472">Membrane</keyword>
<comment type="similarity">
    <text evidence="8">Belongs to the binding-protein-dependent transport system permease family.</text>
</comment>
<dbReference type="PROSITE" id="PS50928">
    <property type="entry name" value="ABC_TM1"/>
    <property type="match status" value="1"/>
</dbReference>
<feature type="transmembrane region" description="Helical" evidence="8">
    <location>
        <begin position="75"/>
        <end position="97"/>
    </location>
</feature>
<feature type="transmembrane region" description="Helical" evidence="8">
    <location>
        <begin position="238"/>
        <end position="258"/>
    </location>
</feature>
<dbReference type="RefSeq" id="WP_097060451.1">
    <property type="nucleotide sequence ID" value="NZ_BMLC01000001.1"/>
</dbReference>
<dbReference type="EMBL" id="OCST01000003">
    <property type="protein sequence ID" value="SOE63943.1"/>
    <property type="molecule type" value="Genomic_DNA"/>
</dbReference>
<evidence type="ECO:0000313" key="10">
    <source>
        <dbReference type="EMBL" id="SOE63943.1"/>
    </source>
</evidence>
<feature type="transmembrane region" description="Helical" evidence="8">
    <location>
        <begin position="109"/>
        <end position="130"/>
    </location>
</feature>
<dbReference type="InterPro" id="IPR000515">
    <property type="entry name" value="MetI-like"/>
</dbReference>
<dbReference type="CDD" id="cd06261">
    <property type="entry name" value="TM_PBP2"/>
    <property type="match status" value="1"/>
</dbReference>
<evidence type="ECO:0000256" key="8">
    <source>
        <dbReference type="RuleBase" id="RU363032"/>
    </source>
</evidence>
<dbReference type="Proteomes" id="UP000219440">
    <property type="component" value="Unassembled WGS sequence"/>
</dbReference>
<organism evidence="10 11">
    <name type="scientific">Salinibacterium xinjiangense</name>
    <dbReference type="NCBI Taxonomy" id="386302"/>
    <lineage>
        <taxon>Bacteria</taxon>
        <taxon>Bacillati</taxon>
        <taxon>Actinomycetota</taxon>
        <taxon>Actinomycetes</taxon>
        <taxon>Micrococcales</taxon>
        <taxon>Microbacteriaceae</taxon>
        <taxon>Salinibacterium</taxon>
    </lineage>
</organism>
<accession>A0A2C8ZGX8</accession>
<dbReference type="InterPro" id="IPR035906">
    <property type="entry name" value="MetI-like_sf"/>
</dbReference>
<feature type="transmembrane region" description="Helical" evidence="8">
    <location>
        <begin position="136"/>
        <end position="157"/>
    </location>
</feature>